<evidence type="ECO:0000256" key="1">
    <source>
        <dbReference type="ARBA" id="ARBA00008773"/>
    </source>
</evidence>
<dbReference type="GO" id="GO:0004553">
    <property type="term" value="F:hydrolase activity, hydrolyzing O-glycosyl compounds"/>
    <property type="evidence" value="ECO:0007669"/>
    <property type="project" value="InterPro"/>
</dbReference>
<protein>
    <recommendedName>
        <fullName evidence="8">Glucan endo-1,3-beta-D-glucosidase</fullName>
    </recommendedName>
</protein>
<evidence type="ECO:0000256" key="6">
    <source>
        <dbReference type="SAM" id="SignalP"/>
    </source>
</evidence>
<dbReference type="AlphaFoldDB" id="A9NZD0"/>
<accession>A9NZD0</accession>
<evidence type="ECO:0000256" key="3">
    <source>
        <dbReference type="ARBA" id="ARBA00023295"/>
    </source>
</evidence>
<dbReference type="InterPro" id="IPR017853">
    <property type="entry name" value="GH"/>
</dbReference>
<keyword evidence="3 5" id="KW-0326">Glycosidase</keyword>
<evidence type="ECO:0008006" key="8">
    <source>
        <dbReference type="Google" id="ProtNLM"/>
    </source>
</evidence>
<keyword evidence="2 5" id="KW-0378">Hydrolase</keyword>
<name>A9NZD0_PICSI</name>
<organism evidence="7">
    <name type="scientific">Picea sitchensis</name>
    <name type="common">Sitka spruce</name>
    <name type="synonym">Pinus sitchensis</name>
    <dbReference type="NCBI Taxonomy" id="3332"/>
    <lineage>
        <taxon>Eukaryota</taxon>
        <taxon>Viridiplantae</taxon>
        <taxon>Streptophyta</taxon>
        <taxon>Embryophyta</taxon>
        <taxon>Tracheophyta</taxon>
        <taxon>Spermatophyta</taxon>
        <taxon>Pinopsida</taxon>
        <taxon>Pinidae</taxon>
        <taxon>Conifers I</taxon>
        <taxon>Pinales</taxon>
        <taxon>Pinaceae</taxon>
        <taxon>Picea</taxon>
    </lineage>
</organism>
<dbReference type="EMBL" id="EF086735">
    <property type="protein sequence ID" value="ABK25991.1"/>
    <property type="molecule type" value="mRNA"/>
</dbReference>
<dbReference type="SUPFAM" id="SSF51445">
    <property type="entry name" value="(Trans)glycosidases"/>
    <property type="match status" value="1"/>
</dbReference>
<reference evidence="7" key="1">
    <citation type="journal article" date="2008" name="BMC Genomics">
        <title>A conifer genomics resource of 200,000 spruce (Picea spp.) ESTs and 6,464 high-quality, sequence-finished full-length cDNAs for Sitka spruce (Picea sitchensis).</title>
        <authorList>
            <person name="Ralph S.G."/>
            <person name="Chun H.J."/>
            <person name="Kolosova N."/>
            <person name="Cooper D."/>
            <person name="Oddy C."/>
            <person name="Ritland C.E."/>
            <person name="Kirkpatrick R."/>
            <person name="Moore R."/>
            <person name="Barber S."/>
            <person name="Holt R.A."/>
            <person name="Jones S.J."/>
            <person name="Marra M.A."/>
            <person name="Douglas C.J."/>
            <person name="Ritland K."/>
            <person name="Bohlmann J."/>
        </authorList>
    </citation>
    <scope>NUCLEOTIDE SEQUENCE</scope>
    <source>
        <tissue evidence="7">Green portion of the leader tissue</tissue>
    </source>
</reference>
<dbReference type="InterPro" id="IPR000490">
    <property type="entry name" value="Glyco_hydro_17"/>
</dbReference>
<dbReference type="CAZy" id="GH17">
    <property type="family name" value="Glycoside Hydrolase Family 17"/>
</dbReference>
<proteinExistence type="evidence at transcript level"/>
<comment type="similarity">
    <text evidence="1 4">Belongs to the glycosyl hydrolase 17 family.</text>
</comment>
<dbReference type="PROSITE" id="PS00587">
    <property type="entry name" value="GLYCOSYL_HYDROL_F17"/>
    <property type="match status" value="1"/>
</dbReference>
<feature type="chain" id="PRO_5002741991" description="Glucan endo-1,3-beta-D-glucosidase" evidence="6">
    <location>
        <begin position="24"/>
        <end position="342"/>
    </location>
</feature>
<evidence type="ECO:0000256" key="4">
    <source>
        <dbReference type="RuleBase" id="RU004335"/>
    </source>
</evidence>
<dbReference type="Gene3D" id="3.20.20.80">
    <property type="entry name" value="Glycosidases"/>
    <property type="match status" value="1"/>
</dbReference>
<evidence type="ECO:0000256" key="2">
    <source>
        <dbReference type="ARBA" id="ARBA00022801"/>
    </source>
</evidence>
<sequence>MAAMKIMLIGCIVIFCSSILADADRIGVNNGMVGNNLPHADEVVTLLKNNNIGKYRIFQGSPGVLKAFENSGIDVIVGIETNILQKISSSQAEANSWINENIRPFYPATNIKYIAVGNEVFKSKENIPYLVPAMKNIQAALKIANLQNNIKVSTTHASESVIGNSFPPSKGVFTDDVKSTMTSVLQFLSDNGAPFMANVYPFFSYVNNWKNIKLEYALFKSTSPVVDGNHSYANLFDAIVDTIISAMEDLGYPNVPLIVTESGWPSAGKINVATIQNAQTYNNNLIRHVLSNAGTPKRPGRSIETYIFALFNEDKPNPDETESHYGLFYPSKTPVYTVNFSP</sequence>
<dbReference type="PANTHER" id="PTHR32227">
    <property type="entry name" value="GLUCAN ENDO-1,3-BETA-GLUCOSIDASE BG1-RELATED-RELATED"/>
    <property type="match status" value="1"/>
</dbReference>
<dbReference type="FunFam" id="3.20.20.80:FF:000010">
    <property type="entry name" value="glucan endo-1,3-beta-glucosidase, basic"/>
    <property type="match status" value="1"/>
</dbReference>
<feature type="signal peptide" evidence="6">
    <location>
        <begin position="1"/>
        <end position="23"/>
    </location>
</feature>
<evidence type="ECO:0000313" key="7">
    <source>
        <dbReference type="EMBL" id="ABK25991.1"/>
    </source>
</evidence>
<keyword evidence="6" id="KW-0732">Signal</keyword>
<evidence type="ECO:0000256" key="5">
    <source>
        <dbReference type="RuleBase" id="RU004336"/>
    </source>
</evidence>
<dbReference type="Pfam" id="PF00332">
    <property type="entry name" value="Glyco_hydro_17"/>
    <property type="match status" value="1"/>
</dbReference>
<dbReference type="InterPro" id="IPR044965">
    <property type="entry name" value="Glyco_hydro_17_plant"/>
</dbReference>
<dbReference type="GO" id="GO:0005975">
    <property type="term" value="P:carbohydrate metabolic process"/>
    <property type="evidence" value="ECO:0007669"/>
    <property type="project" value="InterPro"/>
</dbReference>